<feature type="active site" description="Nucleophile" evidence="3">
    <location>
        <position position="368"/>
    </location>
</feature>
<dbReference type="RefSeq" id="WP_084393472.1">
    <property type="nucleotide sequence ID" value="NZ_BMKF01000001.1"/>
</dbReference>
<keyword evidence="5" id="KW-1185">Reference proteome</keyword>
<evidence type="ECO:0000313" key="5">
    <source>
        <dbReference type="Proteomes" id="UP000628854"/>
    </source>
</evidence>
<dbReference type="InterPro" id="IPR007079">
    <property type="entry name" value="SuccinylArg_d-Hdrlase_AstB"/>
</dbReference>
<evidence type="ECO:0000256" key="3">
    <source>
        <dbReference type="HAMAP-Rule" id="MF_01172"/>
    </source>
</evidence>
<dbReference type="PANTHER" id="PTHR30420:SF2">
    <property type="entry name" value="N-SUCCINYLARGININE DIHYDROLASE"/>
    <property type="match status" value="1"/>
</dbReference>
<comment type="subunit">
    <text evidence="3">Homodimer.</text>
</comment>
<comment type="function">
    <text evidence="3">Catalyzes the hydrolysis of N(2)-succinylarginine into N(2)-succinylornithine, ammonia and CO(2).</text>
</comment>
<dbReference type="SUPFAM" id="SSF55909">
    <property type="entry name" value="Pentein"/>
    <property type="match status" value="1"/>
</dbReference>
<reference evidence="5" key="1">
    <citation type="journal article" date="2019" name="Int. J. Syst. Evol. Microbiol.">
        <title>The Global Catalogue of Microorganisms (GCM) 10K type strain sequencing project: providing services to taxonomists for standard genome sequencing and annotation.</title>
        <authorList>
            <consortium name="The Broad Institute Genomics Platform"/>
            <consortium name="The Broad Institute Genome Sequencing Center for Infectious Disease"/>
            <person name="Wu L."/>
            <person name="Ma J."/>
        </authorList>
    </citation>
    <scope>NUCLEOTIDE SEQUENCE [LARGE SCALE GENOMIC DNA]</scope>
    <source>
        <strain evidence="5">CGMCC 1.15928</strain>
    </source>
</reference>
<comment type="catalytic activity">
    <reaction evidence="3">
        <text>N(2)-succinyl-L-arginine + 2 H2O + 2 H(+) = N(2)-succinyl-L-ornithine + 2 NH4(+) + CO2</text>
        <dbReference type="Rhea" id="RHEA:19533"/>
        <dbReference type="ChEBI" id="CHEBI:15377"/>
        <dbReference type="ChEBI" id="CHEBI:15378"/>
        <dbReference type="ChEBI" id="CHEBI:16526"/>
        <dbReference type="ChEBI" id="CHEBI:28938"/>
        <dbReference type="ChEBI" id="CHEBI:58241"/>
        <dbReference type="ChEBI" id="CHEBI:58514"/>
        <dbReference type="EC" id="3.5.3.23"/>
    </reaction>
</comment>
<gene>
    <name evidence="3 4" type="primary">astB</name>
    <name evidence="4" type="ORF">GCM10011503_08190</name>
</gene>
<keyword evidence="2 3" id="KW-0378">Hydrolase</keyword>
<keyword evidence="1 3" id="KW-0056">Arginine metabolism</keyword>
<feature type="binding site" evidence="3">
    <location>
        <position position="249"/>
    </location>
    <ligand>
        <name>substrate</name>
    </ligand>
</feature>
<comment type="similarity">
    <text evidence="3">Belongs to the succinylarginine dihydrolase family.</text>
</comment>
<dbReference type="HAMAP" id="MF_01172">
    <property type="entry name" value="AstB"/>
    <property type="match status" value="1"/>
</dbReference>
<dbReference type="Proteomes" id="UP000628854">
    <property type="component" value="Unassembled WGS sequence"/>
</dbReference>
<protein>
    <recommendedName>
        <fullName evidence="3">N-succinylarginine dihydrolase</fullName>
        <ecNumber evidence="3">3.5.3.23</ecNumber>
    </recommendedName>
</protein>
<evidence type="ECO:0000313" key="4">
    <source>
        <dbReference type="EMBL" id="GGB61917.1"/>
    </source>
</evidence>
<dbReference type="Gene3D" id="3.75.10.20">
    <property type="entry name" value="Succinylarginine dihydrolase"/>
    <property type="match status" value="1"/>
</dbReference>
<comment type="caution">
    <text evidence="4">The sequence shown here is derived from an EMBL/GenBank/DDBJ whole genome shotgun (WGS) entry which is preliminary data.</text>
</comment>
<dbReference type="EMBL" id="BMKF01000001">
    <property type="protein sequence ID" value="GGB61917.1"/>
    <property type="molecule type" value="Genomic_DNA"/>
</dbReference>
<feature type="binding site" evidence="3">
    <location>
        <begin position="138"/>
        <end position="139"/>
    </location>
    <ligand>
        <name>substrate</name>
    </ligand>
</feature>
<feature type="binding site" evidence="3">
    <location>
        <position position="211"/>
    </location>
    <ligand>
        <name>substrate</name>
    </ligand>
</feature>
<sequence length="440" mass="47051">MSKAVEVNFDGLIGPSHNYGGMSRGNLASATNEGEVSNPREAALQGLEKMRLLLRAGLVQGILPPLPRPNFDLLAAAGFSGTDAEIIEGASRSAPGLLKAAYSASSMWAANAATVSPSSDTADGRLHLTTANLSTMLHRSIEAPDTTASLLSIFENEDRFAVHGGLPAHADFSDEGAANHVRLCAEHGAEGVELFVYGREAGESTLGYPARQTRLASESIARGHGLQKDRSVFARQSKAAIDAGAFHNDVVCVGSLETLFFHELAFEDTEATIGALRQAARGLFELKPVMVPQADVPIEDAIRSYLFNSQLLQWPGEDRLVLLAPLETQETESTRAFCERMTSGNGPIGRVQYVDVRQSMRNGGGPACLRLRVVMTEAEIAACHQGVLLDEAKIDALQDIVRRTYRDSLSPQDLGDPAFASECQLAREALLEELGLGGLV</sequence>
<feature type="binding site" evidence="3">
    <location>
        <position position="111"/>
    </location>
    <ligand>
        <name>substrate</name>
    </ligand>
</feature>
<feature type="binding site" evidence="3">
    <location>
        <position position="362"/>
    </location>
    <ligand>
        <name>substrate</name>
    </ligand>
</feature>
<evidence type="ECO:0000256" key="1">
    <source>
        <dbReference type="ARBA" id="ARBA00022503"/>
    </source>
</evidence>
<comment type="pathway">
    <text evidence="3">Amino-acid degradation; L-arginine degradation via AST pathway; L-glutamate and succinate from L-arginine: step 2/5.</text>
</comment>
<dbReference type="InterPro" id="IPR037031">
    <property type="entry name" value="AstB_sf"/>
</dbReference>
<organism evidence="4 5">
    <name type="scientific">Henriciella pelagia</name>
    <dbReference type="NCBI Taxonomy" id="1977912"/>
    <lineage>
        <taxon>Bacteria</taxon>
        <taxon>Pseudomonadati</taxon>
        <taxon>Pseudomonadota</taxon>
        <taxon>Alphaproteobacteria</taxon>
        <taxon>Hyphomonadales</taxon>
        <taxon>Hyphomonadaceae</taxon>
        <taxon>Henriciella</taxon>
    </lineage>
</organism>
<accession>A0ABQ1JAU1</accession>
<feature type="active site" evidence="3">
    <location>
        <position position="247"/>
    </location>
</feature>
<dbReference type="PANTHER" id="PTHR30420">
    <property type="entry name" value="N-SUCCINYLARGININE DIHYDROLASE"/>
    <property type="match status" value="1"/>
</dbReference>
<evidence type="ECO:0000256" key="2">
    <source>
        <dbReference type="ARBA" id="ARBA00022801"/>
    </source>
</evidence>
<proteinExistence type="inferred from homology"/>
<dbReference type="Pfam" id="PF04996">
    <property type="entry name" value="AstB"/>
    <property type="match status" value="1"/>
</dbReference>
<name>A0ABQ1JAU1_9PROT</name>
<dbReference type="EC" id="3.5.3.23" evidence="3"/>
<feature type="active site" evidence="3">
    <location>
        <position position="175"/>
    </location>
</feature>
<feature type="binding site" evidence="3">
    <location>
        <begin position="20"/>
        <end position="29"/>
    </location>
    <ligand>
        <name>substrate</name>
    </ligand>
</feature>
<dbReference type="NCBIfam" id="NF009789">
    <property type="entry name" value="PRK13281.1"/>
    <property type="match status" value="1"/>
</dbReference>